<reference evidence="3 4" key="1">
    <citation type="submission" date="2016-10" db="EMBL/GenBank/DDBJ databases">
        <authorList>
            <person name="de Groot N.N."/>
        </authorList>
    </citation>
    <scope>NUCLEOTIDE SEQUENCE [LARGE SCALE GENOMIC DNA]</scope>
    <source>
        <strain evidence="3 4">KPR-7B</strain>
    </source>
</reference>
<evidence type="ECO:0000259" key="2">
    <source>
        <dbReference type="Pfam" id="PF00535"/>
    </source>
</evidence>
<dbReference type="InterPro" id="IPR001173">
    <property type="entry name" value="Glyco_trans_2-like"/>
</dbReference>
<dbReference type="PANTHER" id="PTHR48090">
    <property type="entry name" value="UNDECAPRENYL-PHOSPHATE 4-DEOXY-4-FORMAMIDO-L-ARABINOSE TRANSFERASE-RELATED"/>
    <property type="match status" value="1"/>
</dbReference>
<dbReference type="RefSeq" id="WP_092607564.1">
    <property type="nucleotide sequence ID" value="NZ_FNHU01000002.1"/>
</dbReference>
<proteinExistence type="inferred from homology"/>
<dbReference type="PANTHER" id="PTHR48090:SF7">
    <property type="entry name" value="RFBJ PROTEIN"/>
    <property type="match status" value="1"/>
</dbReference>
<gene>
    <name evidence="3" type="ORF">SAMN04487766_10233</name>
</gene>
<name>A0A1G9SNY9_9ACTO</name>
<dbReference type="SUPFAM" id="SSF53448">
    <property type="entry name" value="Nucleotide-diphospho-sugar transferases"/>
    <property type="match status" value="1"/>
</dbReference>
<evidence type="ECO:0000313" key="4">
    <source>
        <dbReference type="Proteomes" id="UP000199671"/>
    </source>
</evidence>
<sequence length="238" mass="25838">MTSTDGSQTQPPVPVSPIADAWLVVPLYNESQVVRGVIEEARRTFPLVVAVDDGSKDDSAEQAEAGGAVVVRHPLNLGQGAALQTGITYVLERTDARYLVTFDADGQHSVTDAAAMVRAARDEDLAFVLGSRFLEGPSPVGWLKRLILKTAAVAASRTTGMHLTDAHNGLRVIRRDAAKQLDLRQNRMAHASEIVRQLGATGLPWREFPVHIAYTEYSKGKGQSLWNSINILVDLLFS</sequence>
<dbReference type="GO" id="GO:0016740">
    <property type="term" value="F:transferase activity"/>
    <property type="evidence" value="ECO:0007669"/>
    <property type="project" value="UniProtKB-KW"/>
</dbReference>
<dbReference type="Gene3D" id="3.90.550.10">
    <property type="entry name" value="Spore Coat Polysaccharide Biosynthesis Protein SpsA, Chain A"/>
    <property type="match status" value="1"/>
</dbReference>
<dbReference type="CDD" id="cd04179">
    <property type="entry name" value="DPM_DPG-synthase_like"/>
    <property type="match status" value="1"/>
</dbReference>
<comment type="similarity">
    <text evidence="1">Belongs to the glycosyltransferase 2 family.</text>
</comment>
<feature type="domain" description="Glycosyltransferase 2-like" evidence="2">
    <location>
        <begin position="23"/>
        <end position="181"/>
    </location>
</feature>
<dbReference type="InterPro" id="IPR050256">
    <property type="entry name" value="Glycosyltransferase_2"/>
</dbReference>
<dbReference type="Proteomes" id="UP000199671">
    <property type="component" value="Unassembled WGS sequence"/>
</dbReference>
<accession>A0A1G9SNY9</accession>
<evidence type="ECO:0000256" key="1">
    <source>
        <dbReference type="ARBA" id="ARBA00006739"/>
    </source>
</evidence>
<dbReference type="InterPro" id="IPR029044">
    <property type="entry name" value="Nucleotide-diphossugar_trans"/>
</dbReference>
<dbReference type="Pfam" id="PF00535">
    <property type="entry name" value="Glycos_transf_2"/>
    <property type="match status" value="1"/>
</dbReference>
<dbReference type="OrthoDB" id="9810303at2"/>
<protein>
    <submittedName>
        <fullName evidence="3">Glycosyl transferase family 2</fullName>
    </submittedName>
</protein>
<dbReference type="EMBL" id="FNHU01000002">
    <property type="protein sequence ID" value="SDM37094.1"/>
    <property type="molecule type" value="Genomic_DNA"/>
</dbReference>
<dbReference type="AlphaFoldDB" id="A0A1G9SNY9"/>
<organism evidence="3 4">
    <name type="scientific">Actinomyces ruminicola</name>
    <dbReference type="NCBI Taxonomy" id="332524"/>
    <lineage>
        <taxon>Bacteria</taxon>
        <taxon>Bacillati</taxon>
        <taxon>Actinomycetota</taxon>
        <taxon>Actinomycetes</taxon>
        <taxon>Actinomycetales</taxon>
        <taxon>Actinomycetaceae</taxon>
        <taxon>Actinomyces</taxon>
    </lineage>
</organism>
<evidence type="ECO:0000313" key="3">
    <source>
        <dbReference type="EMBL" id="SDM37094.1"/>
    </source>
</evidence>
<keyword evidence="3" id="KW-0808">Transferase</keyword>